<accession>A0A1H3Z3M1</accession>
<dbReference type="EMBL" id="FNQY01000010">
    <property type="protein sequence ID" value="SEA18369.1"/>
    <property type="molecule type" value="Genomic_DNA"/>
</dbReference>
<reference evidence="1 2" key="1">
    <citation type="submission" date="2016-10" db="EMBL/GenBank/DDBJ databases">
        <authorList>
            <person name="de Groot N.N."/>
        </authorList>
    </citation>
    <scope>NUCLEOTIDE SEQUENCE [LARGE SCALE GENOMIC DNA]</scope>
    <source>
        <strain evidence="1 2">Vu-144</strain>
    </source>
</reference>
<name>A0A1H3Z3M1_9BACT</name>
<evidence type="ECO:0000313" key="1">
    <source>
        <dbReference type="EMBL" id="SEA18369.1"/>
    </source>
</evidence>
<protein>
    <submittedName>
        <fullName evidence="1">Uncharacterized protein</fullName>
    </submittedName>
</protein>
<keyword evidence="2" id="KW-1185">Reference proteome</keyword>
<dbReference type="Proteomes" id="UP000199041">
    <property type="component" value="Unassembled WGS sequence"/>
</dbReference>
<proteinExistence type="predicted"/>
<organism evidence="1 2">
    <name type="scientific">Arachidicoccus rhizosphaerae</name>
    <dbReference type="NCBI Taxonomy" id="551991"/>
    <lineage>
        <taxon>Bacteria</taxon>
        <taxon>Pseudomonadati</taxon>
        <taxon>Bacteroidota</taxon>
        <taxon>Chitinophagia</taxon>
        <taxon>Chitinophagales</taxon>
        <taxon>Chitinophagaceae</taxon>
        <taxon>Arachidicoccus</taxon>
    </lineage>
</organism>
<dbReference type="STRING" id="551991.SAMN05192529_1102"/>
<dbReference type="Gene3D" id="3.90.320.10">
    <property type="match status" value="1"/>
</dbReference>
<dbReference type="RefSeq" id="WP_091397370.1">
    <property type="nucleotide sequence ID" value="NZ_FNQY01000010.1"/>
</dbReference>
<sequence>MQVASNTFTAVAPAPGAAINPMLFTVSDVKYYRNVPFEDYLKIPGVSFSSIKGFEGEKTEGMKLGERVHQYLNEPHLYDWQQSEIVRPIAGVIRSKIGTAFKFMEKELAFTCWFHYMGMKLLYKGRSDLIKTGQVLVDYKVMAGGLDNAINHFGYDRQISGYCLPTGCRMGIIISWNKNQKKPEQRTIIPDSTFWATQVVRLGVPA</sequence>
<gene>
    <name evidence="1" type="ORF">SAMN05192529_1102</name>
</gene>
<evidence type="ECO:0000313" key="2">
    <source>
        <dbReference type="Proteomes" id="UP000199041"/>
    </source>
</evidence>
<dbReference type="AlphaFoldDB" id="A0A1H3Z3M1"/>
<dbReference type="InterPro" id="IPR011604">
    <property type="entry name" value="PDDEXK-like_dom_sf"/>
</dbReference>